<evidence type="ECO:0000313" key="2">
    <source>
        <dbReference type="EMBL" id="RDU38316.1"/>
    </source>
</evidence>
<dbReference type="AlphaFoldDB" id="A0A3D8GW94"/>
<dbReference type="EMBL" id="QNQT01000001">
    <property type="protein sequence ID" value="RDU38316.1"/>
    <property type="molecule type" value="Genomic_DNA"/>
</dbReference>
<proteinExistence type="predicted"/>
<feature type="transmembrane region" description="Helical" evidence="1">
    <location>
        <begin position="209"/>
        <end position="229"/>
    </location>
</feature>
<keyword evidence="1" id="KW-1133">Transmembrane helix</keyword>
<feature type="transmembrane region" description="Helical" evidence="1">
    <location>
        <begin position="49"/>
        <end position="67"/>
    </location>
</feature>
<dbReference type="InterPro" id="IPR011737">
    <property type="entry name" value="CHP02206_TP0381"/>
</dbReference>
<evidence type="ECO:0000313" key="3">
    <source>
        <dbReference type="Proteomes" id="UP000257144"/>
    </source>
</evidence>
<keyword evidence="1" id="KW-0472">Membrane</keyword>
<evidence type="ECO:0000256" key="1">
    <source>
        <dbReference type="SAM" id="Phobius"/>
    </source>
</evidence>
<dbReference type="NCBIfam" id="TIGR02206">
    <property type="entry name" value="intg_mem_TP0381"/>
    <property type="match status" value="1"/>
</dbReference>
<keyword evidence="3" id="KW-1185">Reference proteome</keyword>
<dbReference type="Proteomes" id="UP000257144">
    <property type="component" value="Unassembled WGS sequence"/>
</dbReference>
<feature type="transmembrane region" description="Helical" evidence="1">
    <location>
        <begin position="163"/>
        <end position="184"/>
    </location>
</feature>
<keyword evidence="1" id="KW-0812">Transmembrane</keyword>
<feature type="transmembrane region" description="Helical" evidence="1">
    <location>
        <begin position="79"/>
        <end position="99"/>
    </location>
</feature>
<name>A0A3D8GW94_9BACI</name>
<gene>
    <name evidence="2" type="ORF">DRW41_01745</name>
</gene>
<accession>A0A3D8GW94</accession>
<sequence>MDWFGGSSENYRFVMFSVTHIAVLVILLLAGTGMYVFRGRLQGAGQRKMEIWAAGTLIVMESLYHIWMYANGFWRAVDSLPAGLCSISLILAVILLLTGSKSVYDILLYTALLGATQALATPYLFYDFPHFRFIHFFSTHMLIVLVPLYYTWVRGYRPAFSSVIRLVVFLNLIMPVVMLINKLVGGNYMYLSHKPETASLLDVLGPYPWYILSLEGLLVSLSLIVWLIFRERGRASGTTREIN</sequence>
<feature type="transmembrane region" description="Helical" evidence="1">
    <location>
        <begin position="132"/>
        <end position="151"/>
    </location>
</feature>
<feature type="transmembrane region" description="Helical" evidence="1">
    <location>
        <begin position="106"/>
        <end position="126"/>
    </location>
</feature>
<dbReference type="OrthoDB" id="9813172at2"/>
<reference evidence="2 3" key="1">
    <citation type="submission" date="2018-07" db="EMBL/GenBank/DDBJ databases">
        <title>Bacillus sp. YLB-04 draft genome sequence.</title>
        <authorList>
            <person name="Yu L."/>
            <person name="Tang X."/>
        </authorList>
    </citation>
    <scope>NUCLEOTIDE SEQUENCE [LARGE SCALE GENOMIC DNA]</scope>
    <source>
        <strain evidence="2 3">YLB-04</strain>
    </source>
</reference>
<organism evidence="2 3">
    <name type="scientific">Neobacillus piezotolerans</name>
    <dbReference type="NCBI Taxonomy" id="2259171"/>
    <lineage>
        <taxon>Bacteria</taxon>
        <taxon>Bacillati</taxon>
        <taxon>Bacillota</taxon>
        <taxon>Bacilli</taxon>
        <taxon>Bacillales</taxon>
        <taxon>Bacillaceae</taxon>
        <taxon>Neobacillus</taxon>
    </lineage>
</organism>
<feature type="transmembrane region" description="Helical" evidence="1">
    <location>
        <begin position="13"/>
        <end position="37"/>
    </location>
</feature>
<comment type="caution">
    <text evidence="2">The sequence shown here is derived from an EMBL/GenBank/DDBJ whole genome shotgun (WGS) entry which is preliminary data.</text>
</comment>
<dbReference type="RefSeq" id="WP_115450239.1">
    <property type="nucleotide sequence ID" value="NZ_QNQT01000001.1"/>
</dbReference>
<dbReference type="Pfam" id="PF14808">
    <property type="entry name" value="TMEM164"/>
    <property type="match status" value="1"/>
</dbReference>
<protein>
    <submittedName>
        <fullName evidence="2">TIGR02206 family membrane protein</fullName>
    </submittedName>
</protein>